<proteinExistence type="inferred from homology"/>
<feature type="transmembrane region" description="Helical" evidence="2">
    <location>
        <begin position="53"/>
        <end position="83"/>
    </location>
</feature>
<comment type="similarity">
    <text evidence="2">Belongs to the complex I subunit 6 family.</text>
</comment>
<name>G9ISH9_9CNID</name>
<comment type="subcellular location">
    <subcellularLocation>
        <location evidence="2">Mitochondrion membrane</location>
        <topology evidence="2">Multi-pass membrane protein</topology>
    </subcellularLocation>
</comment>
<dbReference type="GO" id="GO:0008137">
    <property type="term" value="F:NADH dehydrogenase (ubiquinone) activity"/>
    <property type="evidence" value="ECO:0007669"/>
    <property type="project" value="UniProtKB-UniRule"/>
</dbReference>
<dbReference type="Pfam" id="PF00499">
    <property type="entry name" value="Oxidored_q3"/>
    <property type="match status" value="1"/>
</dbReference>
<keyword evidence="2" id="KW-0812">Transmembrane</keyword>
<feature type="transmembrane region" description="Helical" evidence="2">
    <location>
        <begin position="141"/>
        <end position="161"/>
    </location>
</feature>
<keyword evidence="2 3" id="KW-0496">Mitochondrion</keyword>
<comment type="catalytic activity">
    <reaction evidence="2">
        <text>a ubiquinone + NADH + 5 H(+)(in) = a ubiquinol + NAD(+) + 4 H(+)(out)</text>
        <dbReference type="Rhea" id="RHEA:29091"/>
        <dbReference type="Rhea" id="RHEA-COMP:9565"/>
        <dbReference type="Rhea" id="RHEA-COMP:9566"/>
        <dbReference type="ChEBI" id="CHEBI:15378"/>
        <dbReference type="ChEBI" id="CHEBI:16389"/>
        <dbReference type="ChEBI" id="CHEBI:17976"/>
        <dbReference type="ChEBI" id="CHEBI:57540"/>
        <dbReference type="ChEBI" id="CHEBI:57945"/>
        <dbReference type="EC" id="7.1.1.2"/>
    </reaction>
</comment>
<evidence type="ECO:0000313" key="3">
    <source>
        <dbReference type="EMBL" id="AER54505.1"/>
    </source>
</evidence>
<sequence length="185" mass="21294">MNIVILFFFILLLSSCLLVINSINPIHSIFWLVLTFILSAIILIILDFKFIPIILVIIYVGAIAILFIFVIMMLDVVQISLIININNSIPIILIILSLSSFFFSKLDLLSFLSSKTHNYEIINSNDIIIISNILYSNYWESFIYISVLLLIAMIGTIILTLENKKTTKLQNLNFQHHRNNSWTQN</sequence>
<reference evidence="3" key="1">
    <citation type="journal article" date="2012" name="Genome Biol. Evol.">
        <title>Evolution of linear mitochondrial genomes in medusozoan cnidarians.</title>
        <authorList>
            <person name="Kayal E."/>
            <person name="Bentlage B."/>
            <person name="Collins A.G."/>
            <person name="Kayal M."/>
            <person name="Pirro S."/>
            <person name="Lavrov D.V."/>
        </authorList>
    </citation>
    <scope>NUCLEOTIDE SEQUENCE</scope>
</reference>
<accession>G9ISH9</accession>
<keyword evidence="2" id="KW-0830">Ubiquinone</keyword>
<keyword evidence="3" id="KW-0560">Oxidoreductase</keyword>
<dbReference type="GO" id="GO:0016491">
    <property type="term" value="F:oxidoreductase activity"/>
    <property type="evidence" value="ECO:0007669"/>
    <property type="project" value="UniProtKB-KW"/>
</dbReference>
<keyword evidence="2" id="KW-0520">NAD</keyword>
<dbReference type="EMBL" id="JN700938">
    <property type="protein sequence ID" value="AER54505.1"/>
    <property type="molecule type" value="Genomic_DNA"/>
</dbReference>
<dbReference type="Gene3D" id="1.20.120.1200">
    <property type="entry name" value="NADH-ubiquinone/plastoquinone oxidoreductase chain 6, subunit NuoJ"/>
    <property type="match status" value="1"/>
</dbReference>
<dbReference type="EC" id="7.1.1.2" evidence="2"/>
<dbReference type="InterPro" id="IPR001457">
    <property type="entry name" value="NADH_UbQ/plastoQ_OxRdtase_su6"/>
</dbReference>
<geneLocation type="mitochondrion" evidence="3"/>
<keyword evidence="2" id="KW-0472">Membrane</keyword>
<keyword evidence="2" id="KW-1133">Transmembrane helix</keyword>
<feature type="transmembrane region" description="Helical" evidence="2">
    <location>
        <begin position="28"/>
        <end position="46"/>
    </location>
</feature>
<organism evidence="3">
    <name type="scientific">Ectopleura larynx</name>
    <dbReference type="NCBI Taxonomy" id="264052"/>
    <lineage>
        <taxon>Eukaryota</taxon>
        <taxon>Metazoa</taxon>
        <taxon>Cnidaria</taxon>
        <taxon>Hydrozoa</taxon>
        <taxon>Hydroidolina</taxon>
        <taxon>Anthoathecata</taxon>
        <taxon>Aplanulata</taxon>
        <taxon>Tubulariidae</taxon>
        <taxon>Ectopleura</taxon>
    </lineage>
</organism>
<gene>
    <name evidence="3" type="primary">nad6</name>
</gene>
<keyword evidence="2" id="KW-1278">Translocase</keyword>
<comment type="function">
    <text evidence="2">Core subunit of the mitochondrial membrane respiratory chain NADH dehydrogenase (Complex I) which catalyzes electron transfer from NADH through the respiratory chain, using ubiquinone as an electron acceptor. Essential for the catalytic activity and assembly of complex I.</text>
</comment>
<dbReference type="InterPro" id="IPR042106">
    <property type="entry name" value="Nuo/plastoQ_OxRdtase_6_NuoJ"/>
</dbReference>
<keyword evidence="2" id="KW-0249">Electron transport</keyword>
<dbReference type="AlphaFoldDB" id="G9ISH9"/>
<evidence type="ECO:0000256" key="1">
    <source>
        <dbReference type="ARBA" id="ARBA00021095"/>
    </source>
</evidence>
<dbReference type="GO" id="GO:0031966">
    <property type="term" value="C:mitochondrial membrane"/>
    <property type="evidence" value="ECO:0007669"/>
    <property type="project" value="UniProtKB-SubCell"/>
</dbReference>
<keyword evidence="2" id="KW-0679">Respiratory chain</keyword>
<dbReference type="PANTHER" id="PTHR33269:SF17">
    <property type="entry name" value="NADH-UBIQUINONE OXIDOREDUCTASE CHAIN 6"/>
    <property type="match status" value="1"/>
</dbReference>
<dbReference type="PANTHER" id="PTHR33269">
    <property type="entry name" value="NADH-UBIQUINONE OXIDOREDUCTASE CHAIN 6"/>
    <property type="match status" value="1"/>
</dbReference>
<protein>
    <recommendedName>
        <fullName evidence="1 2">NADH-ubiquinone oxidoreductase chain 6</fullName>
        <ecNumber evidence="2">7.1.1.2</ecNumber>
    </recommendedName>
</protein>
<feature type="transmembrane region" description="Helical" evidence="2">
    <location>
        <begin position="89"/>
        <end position="106"/>
    </location>
</feature>
<evidence type="ECO:0000256" key="2">
    <source>
        <dbReference type="RuleBase" id="RU004430"/>
    </source>
</evidence>
<keyword evidence="2" id="KW-0813">Transport</keyword>